<evidence type="ECO:0000313" key="2">
    <source>
        <dbReference type="EMBL" id="KAL2272811.1"/>
    </source>
</evidence>
<dbReference type="Proteomes" id="UP001600888">
    <property type="component" value="Unassembled WGS sequence"/>
</dbReference>
<accession>A0ABR4DS79</accession>
<sequence>MPPIRQSNVDRRRGRDECREKLAQHICSRLGVDIKPADVRLNPRETDFYVWRVVQGKEEVFSKIFAKNLSDHSTGIYKFLCREIGKSFEAVSPCGQVSTLDSIIPMSKEPSFSSIIDQLREENTRLCEQLREVMKKADMERQQRNTAEEGNRQSRSYQAQLEKDVQRYASTAAFFQGIVTKCAADMERVLPTLQDISKYISEGTTSDFTMQISR</sequence>
<gene>
    <name evidence="2" type="ORF">FJTKL_05971</name>
</gene>
<proteinExistence type="predicted"/>
<reference evidence="2 3" key="1">
    <citation type="submission" date="2024-03" db="EMBL/GenBank/DDBJ databases">
        <title>A high-quality draft genome sequence of Diaporthe vaccinii, a causative agent of upright dieback and viscid rot disease in cranberry plants.</title>
        <authorList>
            <person name="Sarrasin M."/>
            <person name="Lang B.F."/>
            <person name="Burger G."/>
        </authorList>
    </citation>
    <scope>NUCLEOTIDE SEQUENCE [LARGE SCALE GENOMIC DNA]</scope>
    <source>
        <strain evidence="2 3">IS7</strain>
    </source>
</reference>
<feature type="region of interest" description="Disordered" evidence="1">
    <location>
        <begin position="137"/>
        <end position="157"/>
    </location>
</feature>
<evidence type="ECO:0000256" key="1">
    <source>
        <dbReference type="SAM" id="MobiDB-lite"/>
    </source>
</evidence>
<comment type="caution">
    <text evidence="2">The sequence shown here is derived from an EMBL/GenBank/DDBJ whole genome shotgun (WGS) entry which is preliminary data.</text>
</comment>
<organism evidence="2 3">
    <name type="scientific">Diaporthe vaccinii</name>
    <dbReference type="NCBI Taxonomy" id="105482"/>
    <lineage>
        <taxon>Eukaryota</taxon>
        <taxon>Fungi</taxon>
        <taxon>Dikarya</taxon>
        <taxon>Ascomycota</taxon>
        <taxon>Pezizomycotina</taxon>
        <taxon>Sordariomycetes</taxon>
        <taxon>Sordariomycetidae</taxon>
        <taxon>Diaporthales</taxon>
        <taxon>Diaporthaceae</taxon>
        <taxon>Diaporthe</taxon>
        <taxon>Diaporthe eres species complex</taxon>
    </lineage>
</organism>
<keyword evidence="3" id="KW-1185">Reference proteome</keyword>
<feature type="compositionally biased region" description="Basic and acidic residues" evidence="1">
    <location>
        <begin position="137"/>
        <end position="152"/>
    </location>
</feature>
<evidence type="ECO:0000313" key="3">
    <source>
        <dbReference type="Proteomes" id="UP001600888"/>
    </source>
</evidence>
<dbReference type="EMBL" id="JBAWTH010000215">
    <property type="protein sequence ID" value="KAL2272811.1"/>
    <property type="molecule type" value="Genomic_DNA"/>
</dbReference>
<name>A0ABR4DS79_9PEZI</name>
<protein>
    <submittedName>
        <fullName evidence="2">Uncharacterized protein</fullName>
    </submittedName>
</protein>